<gene>
    <name evidence="1" type="ORF">E0F76_12290</name>
</gene>
<dbReference type="EMBL" id="SMFK01000007">
    <property type="protein sequence ID" value="TDD96268.1"/>
    <property type="molecule type" value="Genomic_DNA"/>
</dbReference>
<dbReference type="AlphaFoldDB" id="A0A4R5C8Z5"/>
<keyword evidence="2" id="KW-1185">Reference proteome</keyword>
<reference evidence="1 2" key="1">
    <citation type="submission" date="2019-03" db="EMBL/GenBank/DDBJ databases">
        <title>Flavobacterium AR-3-4 sp. nov. isolated from arctic soil.</title>
        <authorList>
            <person name="Chaudhary D.K."/>
        </authorList>
    </citation>
    <scope>NUCLEOTIDE SEQUENCE [LARGE SCALE GENOMIC DNA]</scope>
    <source>
        <strain evidence="1 2">AR-3-4</strain>
    </source>
</reference>
<accession>A0A4R5C8Z5</accession>
<dbReference type="Pfam" id="PF13583">
    <property type="entry name" value="Reprolysin_4"/>
    <property type="match status" value="1"/>
</dbReference>
<evidence type="ECO:0000313" key="1">
    <source>
        <dbReference type="EMBL" id="TDD96268.1"/>
    </source>
</evidence>
<dbReference type="Proteomes" id="UP000295479">
    <property type="component" value="Unassembled WGS sequence"/>
</dbReference>
<protein>
    <submittedName>
        <fullName evidence="1">Uncharacterized protein</fullName>
    </submittedName>
</protein>
<evidence type="ECO:0000313" key="2">
    <source>
        <dbReference type="Proteomes" id="UP000295479"/>
    </source>
</evidence>
<dbReference type="OrthoDB" id="9792152at2"/>
<organism evidence="1 2">
    <name type="scientific">Flavobacterium cellulosilyticum</name>
    <dbReference type="NCBI Taxonomy" id="2541731"/>
    <lineage>
        <taxon>Bacteria</taxon>
        <taxon>Pseudomonadati</taxon>
        <taxon>Bacteroidota</taxon>
        <taxon>Flavobacteriia</taxon>
        <taxon>Flavobacteriales</taxon>
        <taxon>Flavobacteriaceae</taxon>
        <taxon>Flavobacterium</taxon>
    </lineage>
</organism>
<comment type="caution">
    <text evidence="1">The sequence shown here is derived from an EMBL/GenBank/DDBJ whole genome shotgun (WGS) entry which is preliminary data.</text>
</comment>
<proteinExistence type="predicted"/>
<sequence length="141" mass="15473">MESYSKINTVYKLISSKNRSTGNLPTACSTEVVELNKQLQKTTYKVKANDKVFRTFRLALSCNGEYTKYYGGTVAGALAGMNTSMTRINGILGKELAVKFEIITNNDLLIYLGPLTDPYSDAATGPDNTNGATWNLELQNN</sequence>
<name>A0A4R5C8Z5_9FLAO</name>